<keyword evidence="1" id="KW-0472">Membrane</keyword>
<dbReference type="AlphaFoldDB" id="A0AAV4MH52"/>
<gene>
    <name evidence="2" type="ORF">CEXT_611251</name>
</gene>
<evidence type="ECO:0000313" key="3">
    <source>
        <dbReference type="Proteomes" id="UP001054945"/>
    </source>
</evidence>
<keyword evidence="1" id="KW-0812">Transmembrane</keyword>
<keyword evidence="3" id="KW-1185">Reference proteome</keyword>
<accession>A0AAV4MH52</accession>
<reference evidence="2 3" key="1">
    <citation type="submission" date="2021-06" db="EMBL/GenBank/DDBJ databases">
        <title>Caerostris extrusa draft genome.</title>
        <authorList>
            <person name="Kono N."/>
            <person name="Arakawa K."/>
        </authorList>
    </citation>
    <scope>NUCLEOTIDE SEQUENCE [LARGE SCALE GENOMIC DNA]</scope>
</reference>
<dbReference type="Proteomes" id="UP001054945">
    <property type="component" value="Unassembled WGS sequence"/>
</dbReference>
<sequence length="135" mass="15320">MSIIAVPPVVLSEDEFNYCPFNFERHDDPSSYAHDHLKSKSTALIHLKHLEDLQISLVGIKMHILSQLKIKIGMVTLLCSSLLAIPCTIVLRAWIGMFGKEKMTELVMEETIRIPNSIRLFRYGNDDASYEKDGS</sequence>
<protein>
    <submittedName>
        <fullName evidence="2">Uncharacterized protein</fullName>
    </submittedName>
</protein>
<comment type="caution">
    <text evidence="2">The sequence shown here is derived from an EMBL/GenBank/DDBJ whole genome shotgun (WGS) entry which is preliminary data.</text>
</comment>
<evidence type="ECO:0000313" key="2">
    <source>
        <dbReference type="EMBL" id="GIX71731.1"/>
    </source>
</evidence>
<proteinExistence type="predicted"/>
<evidence type="ECO:0000256" key="1">
    <source>
        <dbReference type="SAM" id="Phobius"/>
    </source>
</evidence>
<keyword evidence="1" id="KW-1133">Transmembrane helix</keyword>
<name>A0AAV4MH52_CAEEX</name>
<organism evidence="2 3">
    <name type="scientific">Caerostris extrusa</name>
    <name type="common">Bark spider</name>
    <name type="synonym">Caerostris bankana</name>
    <dbReference type="NCBI Taxonomy" id="172846"/>
    <lineage>
        <taxon>Eukaryota</taxon>
        <taxon>Metazoa</taxon>
        <taxon>Ecdysozoa</taxon>
        <taxon>Arthropoda</taxon>
        <taxon>Chelicerata</taxon>
        <taxon>Arachnida</taxon>
        <taxon>Araneae</taxon>
        <taxon>Araneomorphae</taxon>
        <taxon>Entelegynae</taxon>
        <taxon>Araneoidea</taxon>
        <taxon>Araneidae</taxon>
        <taxon>Caerostris</taxon>
    </lineage>
</organism>
<feature type="transmembrane region" description="Helical" evidence="1">
    <location>
        <begin position="72"/>
        <end position="95"/>
    </location>
</feature>
<dbReference type="EMBL" id="BPLR01002249">
    <property type="protein sequence ID" value="GIX71731.1"/>
    <property type="molecule type" value="Genomic_DNA"/>
</dbReference>